<dbReference type="EMBL" id="GBXM01035699">
    <property type="protein sequence ID" value="JAH72878.1"/>
    <property type="molecule type" value="Transcribed_RNA"/>
</dbReference>
<reference evidence="1" key="2">
    <citation type="journal article" date="2015" name="Fish Shellfish Immunol.">
        <title>Early steps in the European eel (Anguilla anguilla)-Vibrio vulnificus interaction in the gills: Role of the RtxA13 toxin.</title>
        <authorList>
            <person name="Callol A."/>
            <person name="Pajuelo D."/>
            <person name="Ebbesson L."/>
            <person name="Teles M."/>
            <person name="MacKenzie S."/>
            <person name="Amaro C."/>
        </authorList>
    </citation>
    <scope>NUCLEOTIDE SEQUENCE</scope>
</reference>
<sequence length="27" mass="2991">MLIVHAHLTIHTFLRCLVCPNSASLSL</sequence>
<name>A0A0E9V6M3_ANGAN</name>
<reference evidence="1" key="1">
    <citation type="submission" date="2014-11" db="EMBL/GenBank/DDBJ databases">
        <authorList>
            <person name="Amaro Gonzalez C."/>
        </authorList>
    </citation>
    <scope>NUCLEOTIDE SEQUENCE</scope>
</reference>
<organism evidence="1">
    <name type="scientific">Anguilla anguilla</name>
    <name type="common">European freshwater eel</name>
    <name type="synonym">Muraena anguilla</name>
    <dbReference type="NCBI Taxonomy" id="7936"/>
    <lineage>
        <taxon>Eukaryota</taxon>
        <taxon>Metazoa</taxon>
        <taxon>Chordata</taxon>
        <taxon>Craniata</taxon>
        <taxon>Vertebrata</taxon>
        <taxon>Euteleostomi</taxon>
        <taxon>Actinopterygii</taxon>
        <taxon>Neopterygii</taxon>
        <taxon>Teleostei</taxon>
        <taxon>Anguilliformes</taxon>
        <taxon>Anguillidae</taxon>
        <taxon>Anguilla</taxon>
    </lineage>
</organism>
<dbReference type="AlphaFoldDB" id="A0A0E9V6M3"/>
<evidence type="ECO:0000313" key="1">
    <source>
        <dbReference type="EMBL" id="JAH72878.1"/>
    </source>
</evidence>
<proteinExistence type="predicted"/>
<accession>A0A0E9V6M3</accession>
<protein>
    <submittedName>
        <fullName evidence="1">Uncharacterized protein</fullName>
    </submittedName>
</protein>